<dbReference type="GO" id="GO:0005886">
    <property type="term" value="C:plasma membrane"/>
    <property type="evidence" value="ECO:0007669"/>
    <property type="project" value="UniProtKB-SubCell"/>
</dbReference>
<dbReference type="PANTHER" id="PTHR30250:SF26">
    <property type="entry name" value="PSMA PROTEIN"/>
    <property type="match status" value="1"/>
</dbReference>
<feature type="transmembrane region" description="Helical" evidence="6">
    <location>
        <begin position="167"/>
        <end position="186"/>
    </location>
</feature>
<keyword evidence="3 6" id="KW-0812">Transmembrane</keyword>
<feature type="transmembrane region" description="Helical" evidence="6">
    <location>
        <begin position="136"/>
        <end position="155"/>
    </location>
</feature>
<dbReference type="RefSeq" id="WP_369790531.1">
    <property type="nucleotide sequence ID" value="NZ_CP165628.1"/>
</dbReference>
<name>A0AB39VXL4_9GAMM</name>
<protein>
    <submittedName>
        <fullName evidence="7">Oligosaccharide flippase family protein</fullName>
    </submittedName>
</protein>
<feature type="transmembrane region" description="Helical" evidence="6">
    <location>
        <begin position="383"/>
        <end position="402"/>
    </location>
</feature>
<dbReference type="Pfam" id="PF01943">
    <property type="entry name" value="Polysacc_synt"/>
    <property type="match status" value="1"/>
</dbReference>
<evidence type="ECO:0000256" key="4">
    <source>
        <dbReference type="ARBA" id="ARBA00022989"/>
    </source>
</evidence>
<feature type="transmembrane region" description="Helical" evidence="6">
    <location>
        <begin position="317"/>
        <end position="340"/>
    </location>
</feature>
<feature type="transmembrane region" description="Helical" evidence="6">
    <location>
        <begin position="47"/>
        <end position="65"/>
    </location>
</feature>
<feature type="transmembrane region" description="Helical" evidence="6">
    <location>
        <begin position="280"/>
        <end position="305"/>
    </location>
</feature>
<evidence type="ECO:0000256" key="5">
    <source>
        <dbReference type="ARBA" id="ARBA00023136"/>
    </source>
</evidence>
<sequence>MKRYIAKLFSSAFLRNISWNFLGYALPVLVAIVMIPVLLRHTGLERFGVLSLIIVIIGSVTIFDFGITRSVTNSVRKYLDEKNDVAILTVIKTGWYIITGVILIISVLFWVESQWIAVHLFHVSTDEIRQETAGSMRIIAISLPFVIAQTVFVGVMEAFGAFKKISIGKAPFSILMYLAPVIISFYTPSLFYLTLSLCLLRCIMAVVFYMMMTSEIRKITSIKLLSVKLNKAITTELVKYGGWISVGNIIAPIILYIDRFFVASIVGATMFAYYTTPYDVVSRVAIVTVSACGVLFPVLVSKIATDVRAANSYFNKVLLGIFVVLVGPAIAGIFLSKWFLSVWISPDFAAHSWVIFSLFLIGYLMHGLVQPAFIWIQACGKPWIMAVSMIVDLILYVIYLPWMTHHYGILGAAIAWNIRVALGLVVLHTMRYMLYRRELKRHRIIKPAVETPLSE</sequence>
<gene>
    <name evidence="7" type="ORF">AB3G37_09860</name>
</gene>
<keyword evidence="4 6" id="KW-1133">Transmembrane helix</keyword>
<dbReference type="InterPro" id="IPR002797">
    <property type="entry name" value="Polysacc_synth"/>
</dbReference>
<reference evidence="7" key="1">
    <citation type="submission" date="2024-07" db="EMBL/GenBank/DDBJ databases">
        <authorList>
            <person name="Biller S.J."/>
        </authorList>
    </citation>
    <scope>NUCLEOTIDE SEQUENCE</scope>
    <source>
        <strain evidence="7">WC2420</strain>
    </source>
</reference>
<organism evidence="7">
    <name type="scientific">Rouxiella sp. WC2420</name>
    <dbReference type="NCBI Taxonomy" id="3234145"/>
    <lineage>
        <taxon>Bacteria</taxon>
        <taxon>Pseudomonadati</taxon>
        <taxon>Pseudomonadota</taxon>
        <taxon>Gammaproteobacteria</taxon>
        <taxon>Enterobacterales</taxon>
        <taxon>Yersiniaceae</taxon>
        <taxon>Rouxiella</taxon>
    </lineage>
</organism>
<keyword evidence="2" id="KW-1003">Cell membrane</keyword>
<evidence type="ECO:0000313" key="7">
    <source>
        <dbReference type="EMBL" id="XDU74349.1"/>
    </source>
</evidence>
<evidence type="ECO:0000256" key="6">
    <source>
        <dbReference type="SAM" id="Phobius"/>
    </source>
</evidence>
<feature type="transmembrane region" description="Helical" evidence="6">
    <location>
        <begin position="21"/>
        <end position="41"/>
    </location>
</feature>
<comment type="subcellular location">
    <subcellularLocation>
        <location evidence="1">Cell membrane</location>
        <topology evidence="1">Multi-pass membrane protein</topology>
    </subcellularLocation>
</comment>
<evidence type="ECO:0000256" key="2">
    <source>
        <dbReference type="ARBA" id="ARBA00022475"/>
    </source>
</evidence>
<feature type="transmembrane region" description="Helical" evidence="6">
    <location>
        <begin position="85"/>
        <end position="111"/>
    </location>
</feature>
<dbReference type="InterPro" id="IPR050833">
    <property type="entry name" value="Poly_Biosynth_Transport"/>
</dbReference>
<evidence type="ECO:0000256" key="1">
    <source>
        <dbReference type="ARBA" id="ARBA00004651"/>
    </source>
</evidence>
<proteinExistence type="predicted"/>
<feature type="transmembrane region" description="Helical" evidence="6">
    <location>
        <begin position="352"/>
        <end position="376"/>
    </location>
</feature>
<dbReference type="EMBL" id="CP165628">
    <property type="protein sequence ID" value="XDU74349.1"/>
    <property type="molecule type" value="Genomic_DNA"/>
</dbReference>
<dbReference type="PANTHER" id="PTHR30250">
    <property type="entry name" value="PST FAMILY PREDICTED COLANIC ACID TRANSPORTER"/>
    <property type="match status" value="1"/>
</dbReference>
<feature type="transmembrane region" description="Helical" evidence="6">
    <location>
        <begin position="414"/>
        <end position="434"/>
    </location>
</feature>
<feature type="transmembrane region" description="Helical" evidence="6">
    <location>
        <begin position="192"/>
        <end position="212"/>
    </location>
</feature>
<dbReference type="AlphaFoldDB" id="A0AB39VXL4"/>
<accession>A0AB39VXL4</accession>
<evidence type="ECO:0000256" key="3">
    <source>
        <dbReference type="ARBA" id="ARBA00022692"/>
    </source>
</evidence>
<keyword evidence="5 6" id="KW-0472">Membrane</keyword>